<dbReference type="InterPro" id="IPR039340">
    <property type="entry name" value="Tfc4/TFIIIC-102/Sfc4"/>
</dbReference>
<dbReference type="PANTHER" id="PTHR23082">
    <property type="entry name" value="TRANSCRIPTION INITIATION FACTOR IIIC TFIIIC , POLYPEPTIDE 3-RELATED"/>
    <property type="match status" value="1"/>
</dbReference>
<reference evidence="4" key="1">
    <citation type="journal article" date="2020" name="Stud. Mycol.">
        <title>101 Dothideomycetes genomes: A test case for predicting lifestyles and emergence of pathogens.</title>
        <authorList>
            <person name="Haridas S."/>
            <person name="Albert R."/>
            <person name="Binder M."/>
            <person name="Bloem J."/>
            <person name="LaButti K."/>
            <person name="Salamov A."/>
            <person name="Andreopoulos B."/>
            <person name="Baker S."/>
            <person name="Barry K."/>
            <person name="Bills G."/>
            <person name="Bluhm B."/>
            <person name="Cannon C."/>
            <person name="Castanera R."/>
            <person name="Culley D."/>
            <person name="Daum C."/>
            <person name="Ezra D."/>
            <person name="Gonzalez J."/>
            <person name="Henrissat B."/>
            <person name="Kuo A."/>
            <person name="Liang C."/>
            <person name="Lipzen A."/>
            <person name="Lutzoni F."/>
            <person name="Magnuson J."/>
            <person name="Mondo S."/>
            <person name="Nolan M."/>
            <person name="Ohm R."/>
            <person name="Pangilinan J."/>
            <person name="Park H.-J."/>
            <person name="Ramirez L."/>
            <person name="Alfaro M."/>
            <person name="Sun H."/>
            <person name="Tritt A."/>
            <person name="Yoshinaga Y."/>
            <person name="Zwiers L.-H."/>
            <person name="Turgeon B."/>
            <person name="Goodwin S."/>
            <person name="Spatafora J."/>
            <person name="Crous P."/>
            <person name="Grigoriev I."/>
        </authorList>
    </citation>
    <scope>NUCLEOTIDE SEQUENCE [LARGE SCALE GENOMIC DNA]</scope>
    <source>
        <strain evidence="4">CBS 304.66</strain>
    </source>
</reference>
<feature type="compositionally biased region" description="Polar residues" evidence="2">
    <location>
        <begin position="20"/>
        <end position="31"/>
    </location>
</feature>
<dbReference type="Gene3D" id="1.25.40.10">
    <property type="entry name" value="Tetratricopeptide repeat domain"/>
    <property type="match status" value="2"/>
</dbReference>
<feature type="compositionally biased region" description="Basic residues" evidence="2">
    <location>
        <begin position="226"/>
        <end position="243"/>
    </location>
</feature>
<evidence type="ECO:0000313" key="3">
    <source>
        <dbReference type="EMBL" id="KAF2267689.1"/>
    </source>
</evidence>
<keyword evidence="1" id="KW-0802">TPR repeat</keyword>
<dbReference type="Proteomes" id="UP000800093">
    <property type="component" value="Unassembled WGS sequence"/>
</dbReference>
<protein>
    <submittedName>
        <fullName evidence="3">TPR-like protein</fullName>
    </submittedName>
</protein>
<dbReference type="GO" id="GO:0000127">
    <property type="term" value="C:transcription factor TFIIIC complex"/>
    <property type="evidence" value="ECO:0007669"/>
    <property type="project" value="TreeGrafter"/>
</dbReference>
<gene>
    <name evidence="3" type="ORF">CC78DRAFT_614102</name>
</gene>
<comment type="caution">
    <text evidence="3">The sequence shown here is derived from an EMBL/GenBank/DDBJ whole genome shotgun (WGS) entry which is preliminary data.</text>
</comment>
<feature type="region of interest" description="Disordered" evidence="2">
    <location>
        <begin position="1"/>
        <end position="59"/>
    </location>
</feature>
<proteinExistence type="predicted"/>
<dbReference type="InterPro" id="IPR011990">
    <property type="entry name" value="TPR-like_helical_dom_sf"/>
</dbReference>
<feature type="repeat" description="TPR" evidence="1">
    <location>
        <begin position="1172"/>
        <end position="1205"/>
    </location>
</feature>
<feature type="compositionally biased region" description="Polar residues" evidence="2">
    <location>
        <begin position="40"/>
        <end position="58"/>
    </location>
</feature>
<accession>A0A9P4N7Y7</accession>
<dbReference type="InterPro" id="IPR019734">
    <property type="entry name" value="TPR_rpt"/>
</dbReference>
<dbReference type="SMART" id="SM00028">
    <property type="entry name" value="TPR"/>
    <property type="match status" value="3"/>
</dbReference>
<dbReference type="PANTHER" id="PTHR23082:SF0">
    <property type="entry name" value="GENERAL TRANSCRIPTION FACTOR 3C POLYPEPTIDE 3"/>
    <property type="match status" value="1"/>
</dbReference>
<organism evidence="3 4">
    <name type="scientific">Lojkania enalia</name>
    <dbReference type="NCBI Taxonomy" id="147567"/>
    <lineage>
        <taxon>Eukaryota</taxon>
        <taxon>Fungi</taxon>
        <taxon>Dikarya</taxon>
        <taxon>Ascomycota</taxon>
        <taxon>Pezizomycotina</taxon>
        <taxon>Dothideomycetes</taxon>
        <taxon>Pleosporomycetidae</taxon>
        <taxon>Pleosporales</taxon>
        <taxon>Pleosporales incertae sedis</taxon>
        <taxon>Lojkania</taxon>
    </lineage>
</organism>
<dbReference type="OrthoDB" id="9991317at2759"/>
<dbReference type="AlphaFoldDB" id="A0A9P4N7Y7"/>
<feature type="compositionally biased region" description="Polar residues" evidence="2">
    <location>
        <begin position="111"/>
        <end position="126"/>
    </location>
</feature>
<dbReference type="GO" id="GO:0006383">
    <property type="term" value="P:transcription by RNA polymerase III"/>
    <property type="evidence" value="ECO:0007669"/>
    <property type="project" value="InterPro"/>
</dbReference>
<name>A0A9P4N7Y7_9PLEO</name>
<feature type="compositionally biased region" description="Acidic residues" evidence="2">
    <location>
        <begin position="164"/>
        <end position="176"/>
    </location>
</feature>
<dbReference type="EMBL" id="ML986590">
    <property type="protein sequence ID" value="KAF2267689.1"/>
    <property type="molecule type" value="Genomic_DNA"/>
</dbReference>
<evidence type="ECO:0000313" key="4">
    <source>
        <dbReference type="Proteomes" id="UP000800093"/>
    </source>
</evidence>
<evidence type="ECO:0000256" key="1">
    <source>
        <dbReference type="PROSITE-ProRule" id="PRU00339"/>
    </source>
</evidence>
<feature type="compositionally biased region" description="Acidic residues" evidence="2">
    <location>
        <begin position="198"/>
        <end position="220"/>
    </location>
</feature>
<keyword evidence="4" id="KW-1185">Reference proteome</keyword>
<evidence type="ECO:0000256" key="2">
    <source>
        <dbReference type="SAM" id="MobiDB-lite"/>
    </source>
</evidence>
<feature type="region of interest" description="Disordered" evidence="2">
    <location>
        <begin position="90"/>
        <end position="127"/>
    </location>
</feature>
<feature type="compositionally biased region" description="Polar residues" evidence="2">
    <location>
        <begin position="90"/>
        <end position="99"/>
    </location>
</feature>
<dbReference type="SUPFAM" id="SSF48452">
    <property type="entry name" value="TPR-like"/>
    <property type="match status" value="1"/>
</dbReference>
<feature type="compositionally biased region" description="Basic residues" evidence="2">
    <location>
        <begin position="257"/>
        <end position="267"/>
    </location>
</feature>
<sequence length="1256" mass="143883">MESRDVFHNFWSKGQPFQDGHSNPGHTTNGHYFSPYPPGQRTSNNRRPQPGQNHSGQYGSLYWPVQHLRENKQPRTSQSQNELYTTPFVANQQPSQLPTTGIGHRGGHSSFADNGSHESSYNNRDYITSGPIVHEGFIPAPGHEDDDDNVEAPYEYRNTLDQGIESDDERESEEEQEFLRQLAEKDDSSADSDFSMPDIDEAEDVDDMIDDLDEYEDEEPNSSRSNFRRRGRGRSKACGRGRGGRGGTRGFESTRGSRARTRGRRGIRQVADPGPQFKSLQKLANNAYLKGNLQETIEYAQRAIQLNPEIYASHSLLSEAYEKMGDKQKALEALLVGAPTKRDTNLWYYIIDQVRGMNPREYPLFSRRNKSQIVYGCLTEILNLDSTDFEARKWKFEIECEQRKNSKAVKNCRVLLAMRPYDSGLLQTLARLGTATPKLTRIHLERIIKTFDASIAYFVAKDQPSSSNLNWSLLNVYLELLESSKDFTGALHRLRVLSRWIQGRAEEVYWDKYQDDREFDSEDEPRRSDTPEFSRVSNRNKYGKVVPLEIRMKLGLLRLRQQPPNIGEAMRHLRMFQPQDNGPNAKIWDYGDLFVQIADALHSSAFDREALQFYEALNSRTPEWMSLKSYLGMHTCYKNLNQSENANALVPIFLNWEADSVKDIAILAKFFEDNGMEKEAMERGEIAYKRNGFRTLQNIGFDGLATIQAHFYKEKRKSQPNYRARKARIQKTMKTLKKVTMDAEDSDTNEIGATFIIDRPKAGLFRTKKSGTPRRSENFQPVESIEPETIAGTDVPISAVDSSEAFRRKLDELAMDYPDDLLAVRRQHRDILASFKRLEGITSAADDGDEVAMHEYLSIGRELIQEFSEFDLFFYNKKQQFRGYFRRVGKGDLWKDGAIMVLAVAANHAEDGEFTPELKEYPNRIPDEFFGVHFDKWFEMFMRYAIILSKEASASACFNTLELALQMNIFYWSQPYTYQLQSVRLACGIVLDDSMQVSTAIRWFMRTYPFGSDLFRLYGSANRLCSQPEGFASGSALKVLMRYIKAMDYALLNPQQRARYNFQGNDRTTWFTNAVSTGIIGNVRDHDPALFALFGHAMANGQNFITALNYYFRAYALTPDDPILNLSIGLAYLQHALKRLSENRQYQIQQGFSFIYRYYDLRTKDGVAAECSEAEFNLGRAWHSLGLANEAVPHYEQCITLSERAKREAKEDDARKELESAEDFATEAAFALQQVYALSGDLLSAKKVTEKVLVIN</sequence>
<dbReference type="PROSITE" id="PS50005">
    <property type="entry name" value="TPR"/>
    <property type="match status" value="1"/>
</dbReference>
<feature type="region of interest" description="Disordered" evidence="2">
    <location>
        <begin position="162"/>
        <end position="272"/>
    </location>
</feature>